<dbReference type="InterPro" id="IPR012347">
    <property type="entry name" value="Ferritin-like"/>
</dbReference>
<evidence type="ECO:0000256" key="1">
    <source>
        <dbReference type="SAM" id="MobiDB-lite"/>
    </source>
</evidence>
<gene>
    <name evidence="3" type="ORF">GS660_05720</name>
</gene>
<dbReference type="PANTHER" id="PTHR36933">
    <property type="entry name" value="SLL0788 PROTEIN"/>
    <property type="match status" value="1"/>
</dbReference>
<dbReference type="Proteomes" id="UP000477083">
    <property type="component" value="Unassembled WGS sequence"/>
</dbReference>
<protein>
    <submittedName>
        <fullName evidence="3">DUF305 domain-containing protein</fullName>
    </submittedName>
</protein>
<dbReference type="Pfam" id="PF03713">
    <property type="entry name" value="DUF305"/>
    <property type="match status" value="1"/>
</dbReference>
<proteinExistence type="predicted"/>
<evidence type="ECO:0000259" key="2">
    <source>
        <dbReference type="Pfam" id="PF03713"/>
    </source>
</evidence>
<keyword evidence="4" id="KW-1185">Reference proteome</keyword>
<evidence type="ECO:0000313" key="4">
    <source>
        <dbReference type="Proteomes" id="UP000477083"/>
    </source>
</evidence>
<dbReference type="PANTHER" id="PTHR36933:SF1">
    <property type="entry name" value="SLL0788 PROTEIN"/>
    <property type="match status" value="1"/>
</dbReference>
<name>A0A6L8VGY7_9RHOB</name>
<evidence type="ECO:0000313" key="3">
    <source>
        <dbReference type="EMBL" id="MZQ88589.1"/>
    </source>
</evidence>
<reference evidence="3 4" key="1">
    <citation type="submission" date="2020-01" db="EMBL/GenBank/DDBJ databases">
        <title>Frigidibacter albus SP32T (=CGMCC 1.13995T).</title>
        <authorList>
            <person name="Liao X."/>
        </authorList>
    </citation>
    <scope>NUCLEOTIDE SEQUENCE [LARGE SCALE GENOMIC DNA]</scope>
    <source>
        <strain evidence="3 4">SP32</strain>
    </source>
</reference>
<accession>A0A6L8VGY7</accession>
<dbReference type="EMBL" id="WWNR01000003">
    <property type="protein sequence ID" value="MZQ88589.1"/>
    <property type="molecule type" value="Genomic_DNA"/>
</dbReference>
<dbReference type="Gene3D" id="1.20.1260.10">
    <property type="match status" value="1"/>
</dbReference>
<comment type="caution">
    <text evidence="3">The sequence shown here is derived from an EMBL/GenBank/DDBJ whole genome shotgun (WGS) entry which is preliminary data.</text>
</comment>
<organism evidence="3 4">
    <name type="scientific">Frigidibacter albus</name>
    <dbReference type="NCBI Taxonomy" id="1465486"/>
    <lineage>
        <taxon>Bacteria</taxon>
        <taxon>Pseudomonadati</taxon>
        <taxon>Pseudomonadota</taxon>
        <taxon>Alphaproteobacteria</taxon>
        <taxon>Rhodobacterales</taxon>
        <taxon>Paracoccaceae</taxon>
        <taxon>Frigidibacter</taxon>
    </lineage>
</organism>
<sequence>MDHSSHGAPAASQTEAGPAPWDAGYAAANAKMHEGMAVAPSGDADVDFIRGMIPHHQGAIDMARVVLEHGSDPEVRKLAEEVIAAQEAEIAWMTEWLAAHGQ</sequence>
<dbReference type="OrthoDB" id="517560at2"/>
<feature type="domain" description="DUF305" evidence="2">
    <location>
        <begin position="28"/>
        <end position="97"/>
    </location>
</feature>
<dbReference type="AlphaFoldDB" id="A0A6L8VGY7"/>
<dbReference type="InterPro" id="IPR005183">
    <property type="entry name" value="DUF305_CopM-like"/>
</dbReference>
<feature type="region of interest" description="Disordered" evidence="1">
    <location>
        <begin position="1"/>
        <end position="22"/>
    </location>
</feature>